<feature type="compositionally biased region" description="Acidic residues" evidence="1">
    <location>
        <begin position="181"/>
        <end position="191"/>
    </location>
</feature>
<feature type="region of interest" description="Disordered" evidence="1">
    <location>
        <begin position="380"/>
        <end position="405"/>
    </location>
</feature>
<accession>A0A182FUT7</accession>
<organism evidence="2 3">
    <name type="scientific">Anopheles albimanus</name>
    <name type="common">New world malaria mosquito</name>
    <dbReference type="NCBI Taxonomy" id="7167"/>
    <lineage>
        <taxon>Eukaryota</taxon>
        <taxon>Metazoa</taxon>
        <taxon>Ecdysozoa</taxon>
        <taxon>Arthropoda</taxon>
        <taxon>Hexapoda</taxon>
        <taxon>Insecta</taxon>
        <taxon>Pterygota</taxon>
        <taxon>Neoptera</taxon>
        <taxon>Endopterygota</taxon>
        <taxon>Diptera</taxon>
        <taxon>Nematocera</taxon>
        <taxon>Culicoidea</taxon>
        <taxon>Culicidae</taxon>
        <taxon>Anophelinae</taxon>
        <taxon>Anopheles</taxon>
    </lineage>
</organism>
<evidence type="ECO:0000313" key="2">
    <source>
        <dbReference type="EnsemblMetazoa" id="AALB010322-PA"/>
    </source>
</evidence>
<reference evidence="2 3" key="1">
    <citation type="journal article" date="2017" name="G3 (Bethesda)">
        <title>The Physical Genome Mapping of Anopheles albimanus Corrected Scaffold Misassemblies and Identified Interarm Rearrangements in Genus Anopheles.</title>
        <authorList>
            <person name="Artemov G.N."/>
            <person name="Peery A.N."/>
            <person name="Jiang X."/>
            <person name="Tu Z."/>
            <person name="Stegniy V.N."/>
            <person name="Sharakhova M.V."/>
            <person name="Sharakhov I.V."/>
        </authorList>
    </citation>
    <scope>NUCLEOTIDE SEQUENCE [LARGE SCALE GENOMIC DNA]</scope>
    <source>
        <strain evidence="2 3">ALBI9_A</strain>
    </source>
</reference>
<dbReference type="VEuPathDB" id="VectorBase:AALB010322"/>
<keyword evidence="3" id="KW-1185">Reference proteome</keyword>
<sequence>METTLNSDKPPFSERLSSRPVDIPKKSSPGWKWDREQFDTRRPYERKNYEVPYRALPSYLSRFGGLNVRPKECTGPSAFARRTVIEEVFHNRNRPTVCVRPELRVLGDCVDDVIVADNISSRGSVRESGTLHRDESIESSKGTVVSKECYRTFFKARKALLRSELFEEYFQRRHATSDGALAEDEISEVSDLEQTPEPSRESSQELMFDLSLEDNGLADSQSDCTSSYEPPRIVHTDSKPAAIEARETFLSRLRTHYLRKFDRVREQLERVTRERLKHPEPFDEERYMAEYPAVDIRNERKRLFRQSLHLRLDELNRRQAREIRQYPQTVKQFAEYKAQQAENTRRLRDEALLVEDYFRNANTPREIPEARVEVRRIREADYGPDPDEPPADGGGNEEEANAGPPVYHTCMTREEWGRWIGTSVKMEKLKLPKPKRPSKPVMVVERCLESPIRAYIEGRLDVVRVRGASSTATKEAHRKEANPKKLVHSRLVGPSELPRSAERPMMRDLLFDPPPESDRTATNRQGLVAAAVEPTTTTGALCPYTDIIEERSRSHAGRRKAKRRMRKSRMPWIEELVDEICRRRRDGAPVQVGS</sequence>
<evidence type="ECO:0000313" key="3">
    <source>
        <dbReference type="Proteomes" id="UP000069272"/>
    </source>
</evidence>
<feature type="compositionally biased region" description="Acidic residues" evidence="1">
    <location>
        <begin position="382"/>
        <end position="400"/>
    </location>
</feature>
<dbReference type="Proteomes" id="UP000069272">
    <property type="component" value="Chromosome 3R"/>
</dbReference>
<feature type="region of interest" description="Disordered" evidence="1">
    <location>
        <begin position="1"/>
        <end position="34"/>
    </location>
</feature>
<evidence type="ECO:0000256" key="1">
    <source>
        <dbReference type="SAM" id="MobiDB-lite"/>
    </source>
</evidence>
<protein>
    <submittedName>
        <fullName evidence="2">Uncharacterized protein</fullName>
    </submittedName>
</protein>
<dbReference type="EnsemblMetazoa" id="AALB010322-RA">
    <property type="protein sequence ID" value="AALB010322-PA"/>
    <property type="gene ID" value="AALB010322"/>
</dbReference>
<reference evidence="2" key="2">
    <citation type="submission" date="2022-08" db="UniProtKB">
        <authorList>
            <consortium name="EnsemblMetazoa"/>
        </authorList>
    </citation>
    <scope>IDENTIFICATION</scope>
    <source>
        <strain evidence="2">STECLA/ALBI9_A</strain>
    </source>
</reference>
<proteinExistence type="predicted"/>
<feature type="region of interest" description="Disordered" evidence="1">
    <location>
        <begin position="181"/>
        <end position="204"/>
    </location>
</feature>
<name>A0A182FUT7_ANOAL</name>
<dbReference type="AlphaFoldDB" id="A0A182FUT7"/>